<dbReference type="EMBL" id="JAEEGC010000072">
    <property type="protein sequence ID" value="MBV7274268.1"/>
    <property type="molecule type" value="Genomic_DNA"/>
</dbReference>
<proteinExistence type="predicted"/>
<dbReference type="InterPro" id="IPR007353">
    <property type="entry name" value="DUF421"/>
</dbReference>
<keyword evidence="1" id="KW-0472">Membrane</keyword>
<dbReference type="PANTHER" id="PTHR34582:SF6">
    <property type="entry name" value="UPF0702 TRANSMEMBRANE PROTEIN YCAP"/>
    <property type="match status" value="1"/>
</dbReference>
<dbReference type="AlphaFoldDB" id="A0A949TXC8"/>
<dbReference type="Pfam" id="PF04239">
    <property type="entry name" value="DUF421"/>
    <property type="match status" value="1"/>
</dbReference>
<evidence type="ECO:0000256" key="1">
    <source>
        <dbReference type="SAM" id="Phobius"/>
    </source>
</evidence>
<keyword evidence="1" id="KW-1133">Transmembrane helix</keyword>
<comment type="caution">
    <text evidence="3">The sequence shown here is derived from an EMBL/GenBank/DDBJ whole genome shotgun (WGS) entry which is preliminary data.</text>
</comment>
<dbReference type="Proteomes" id="UP000694308">
    <property type="component" value="Unassembled WGS sequence"/>
</dbReference>
<evidence type="ECO:0000313" key="3">
    <source>
        <dbReference type="EMBL" id="MBV7274268.1"/>
    </source>
</evidence>
<gene>
    <name evidence="3" type="ORF">I6U48_15290</name>
</gene>
<reference evidence="3" key="1">
    <citation type="submission" date="2020-12" db="EMBL/GenBank/DDBJ databases">
        <title>Clostridium thailandense sp. nov., a novel acetogenic bacterium isolated from peat land soil in Thailand.</title>
        <authorList>
            <person name="Chaikitkaew S."/>
            <person name="Birkeland N.K."/>
        </authorList>
    </citation>
    <scope>NUCLEOTIDE SEQUENCE</scope>
    <source>
        <strain evidence="3">PL3</strain>
    </source>
</reference>
<keyword evidence="1" id="KW-0812">Transmembrane</keyword>
<name>A0A949TXC8_9CLOT</name>
<dbReference type="RefSeq" id="WP_218321334.1">
    <property type="nucleotide sequence ID" value="NZ_JAEEGC010000072.1"/>
</dbReference>
<feature type="transmembrane region" description="Helical" evidence="1">
    <location>
        <begin position="60"/>
        <end position="79"/>
    </location>
</feature>
<keyword evidence="4" id="KW-1185">Reference proteome</keyword>
<sequence>MFIIVSYSIRVFLVYFFTYLATRIMTKKAMAEMTAYEIAGLMILANVASEPLVDKVVIKSVYGIGFLVILIAVAARLAIVNKFTAFFEHTATKVIENGQINMEVLKRLNFSLNQLEGLLRQQGYDKVSDVETAFFEPQGNLSVFPKAENKPVTLKDLNIQAANNPITLPLIIDGSIDYVNLKHIEKSESWLLGELKKQGVKEYKNEVALAELDSCWNVVILRK</sequence>
<accession>A0A949TXC8</accession>
<organism evidence="3 4">
    <name type="scientific">Clostridium thailandense</name>
    <dbReference type="NCBI Taxonomy" id="2794346"/>
    <lineage>
        <taxon>Bacteria</taxon>
        <taxon>Bacillati</taxon>
        <taxon>Bacillota</taxon>
        <taxon>Clostridia</taxon>
        <taxon>Eubacteriales</taxon>
        <taxon>Clostridiaceae</taxon>
        <taxon>Clostridium</taxon>
    </lineage>
</organism>
<dbReference type="PANTHER" id="PTHR34582">
    <property type="entry name" value="UPF0702 TRANSMEMBRANE PROTEIN YCAP"/>
    <property type="match status" value="1"/>
</dbReference>
<evidence type="ECO:0000313" key="4">
    <source>
        <dbReference type="Proteomes" id="UP000694308"/>
    </source>
</evidence>
<protein>
    <submittedName>
        <fullName evidence="3">DUF421 domain-containing protein</fullName>
    </submittedName>
</protein>
<feature type="transmembrane region" description="Helical" evidence="1">
    <location>
        <begin position="6"/>
        <end position="22"/>
    </location>
</feature>
<evidence type="ECO:0000259" key="2">
    <source>
        <dbReference type="Pfam" id="PF04239"/>
    </source>
</evidence>
<feature type="domain" description="YetF C-terminal" evidence="2">
    <location>
        <begin position="81"/>
        <end position="212"/>
    </location>
</feature>